<keyword evidence="4 5" id="KW-0539">Nucleus</keyword>
<comment type="caution">
    <text evidence="5">Lacks conserved residue(s) required for the propagation of feature annotation.</text>
</comment>
<keyword evidence="1" id="KW-0805">Transcription regulation</keyword>
<keyword evidence="6" id="KW-0732">Signal</keyword>
<accession>A0A368H6J4</accession>
<dbReference type="AlphaFoldDB" id="A0A368H6J4"/>
<dbReference type="Pfam" id="PF00907">
    <property type="entry name" value="T-box"/>
    <property type="match status" value="1"/>
</dbReference>
<evidence type="ECO:0000256" key="4">
    <source>
        <dbReference type="ARBA" id="ARBA00023242"/>
    </source>
</evidence>
<dbReference type="InterPro" id="IPR036960">
    <property type="entry name" value="T-box_sf"/>
</dbReference>
<proteinExistence type="predicted"/>
<dbReference type="GO" id="GO:0001708">
    <property type="term" value="P:cell fate specification"/>
    <property type="evidence" value="ECO:0007669"/>
    <property type="project" value="TreeGrafter"/>
</dbReference>
<dbReference type="GO" id="GO:0000978">
    <property type="term" value="F:RNA polymerase II cis-regulatory region sequence-specific DNA binding"/>
    <property type="evidence" value="ECO:0007669"/>
    <property type="project" value="InterPro"/>
</dbReference>
<dbReference type="InterPro" id="IPR046360">
    <property type="entry name" value="T-box_DNA-bd"/>
</dbReference>
<dbReference type="SUPFAM" id="SSF49417">
    <property type="entry name" value="p53-like transcription factors"/>
    <property type="match status" value="1"/>
</dbReference>
<organism evidence="8 9">
    <name type="scientific">Ancylostoma caninum</name>
    <name type="common">Dog hookworm</name>
    <dbReference type="NCBI Taxonomy" id="29170"/>
    <lineage>
        <taxon>Eukaryota</taxon>
        <taxon>Metazoa</taxon>
        <taxon>Ecdysozoa</taxon>
        <taxon>Nematoda</taxon>
        <taxon>Chromadorea</taxon>
        <taxon>Rhabditida</taxon>
        <taxon>Rhabditina</taxon>
        <taxon>Rhabditomorpha</taxon>
        <taxon>Strongyloidea</taxon>
        <taxon>Ancylostomatidae</taxon>
        <taxon>Ancylostomatinae</taxon>
        <taxon>Ancylostoma</taxon>
    </lineage>
</organism>
<gene>
    <name evidence="8" type="ORF">ANCCAN_02908</name>
</gene>
<dbReference type="STRING" id="29170.A0A368H6J4"/>
<evidence type="ECO:0000259" key="7">
    <source>
        <dbReference type="PROSITE" id="PS50252"/>
    </source>
</evidence>
<dbReference type="GO" id="GO:0000981">
    <property type="term" value="F:DNA-binding transcription factor activity, RNA polymerase II-specific"/>
    <property type="evidence" value="ECO:0007669"/>
    <property type="project" value="TreeGrafter"/>
</dbReference>
<dbReference type="GO" id="GO:0045893">
    <property type="term" value="P:positive regulation of DNA-templated transcription"/>
    <property type="evidence" value="ECO:0007669"/>
    <property type="project" value="InterPro"/>
</dbReference>
<dbReference type="InterPro" id="IPR001699">
    <property type="entry name" value="TF_T-box"/>
</dbReference>
<dbReference type="PANTHER" id="PTHR11267:SF195">
    <property type="entry name" value="OPTOMOTOR-BLIND-RELATED-GENE-1, ISOFORM A"/>
    <property type="match status" value="1"/>
</dbReference>
<dbReference type="PROSITE" id="PS50252">
    <property type="entry name" value="TBOX_3"/>
    <property type="match status" value="1"/>
</dbReference>
<evidence type="ECO:0000313" key="8">
    <source>
        <dbReference type="EMBL" id="RCN50895.1"/>
    </source>
</evidence>
<evidence type="ECO:0000256" key="5">
    <source>
        <dbReference type="PROSITE-ProRule" id="PRU00201"/>
    </source>
</evidence>
<dbReference type="EMBL" id="JOJR01000018">
    <property type="protein sequence ID" value="RCN50895.1"/>
    <property type="molecule type" value="Genomic_DNA"/>
</dbReference>
<comment type="caution">
    <text evidence="8">The sequence shown here is derived from an EMBL/GenBank/DDBJ whole genome shotgun (WGS) entry which is preliminary data.</text>
</comment>
<keyword evidence="9" id="KW-1185">Reference proteome</keyword>
<feature type="domain" description="T-box" evidence="7">
    <location>
        <begin position="45"/>
        <end position="91"/>
    </location>
</feature>
<dbReference type="InterPro" id="IPR008967">
    <property type="entry name" value="p53-like_TF_DNA-bd_sf"/>
</dbReference>
<name>A0A368H6J4_ANCCA</name>
<evidence type="ECO:0000256" key="3">
    <source>
        <dbReference type="ARBA" id="ARBA00023163"/>
    </source>
</evidence>
<feature type="signal peptide" evidence="6">
    <location>
        <begin position="1"/>
        <end position="21"/>
    </location>
</feature>
<feature type="chain" id="PRO_5016603443" evidence="6">
    <location>
        <begin position="22"/>
        <end position="137"/>
    </location>
</feature>
<dbReference type="GO" id="GO:0000785">
    <property type="term" value="C:chromatin"/>
    <property type="evidence" value="ECO:0007669"/>
    <property type="project" value="TreeGrafter"/>
</dbReference>
<evidence type="ECO:0000256" key="6">
    <source>
        <dbReference type="SAM" id="SignalP"/>
    </source>
</evidence>
<reference evidence="8 9" key="1">
    <citation type="submission" date="2014-10" db="EMBL/GenBank/DDBJ databases">
        <title>Draft genome of the hookworm Ancylostoma caninum.</title>
        <authorList>
            <person name="Mitreva M."/>
        </authorList>
    </citation>
    <scope>NUCLEOTIDE SEQUENCE [LARGE SCALE GENOMIC DNA]</scope>
    <source>
        <strain evidence="8 9">Baltimore</strain>
    </source>
</reference>
<sequence>MIVRTVFQMCIEALAHVLAMAANVEEKRLTLATRRSPINYRTHRRRMFPVLSISINGLEPSANYSLMVDMECVDSKRYRYSFHQSKWTATGPGTYNHILLGILEAVLRIMNFLNGLIIHYFREIEQVNFDFTEKANA</sequence>
<comment type="subcellular location">
    <subcellularLocation>
        <location evidence="5">Nucleus</location>
    </subcellularLocation>
</comment>
<dbReference type="GO" id="GO:0005634">
    <property type="term" value="C:nucleus"/>
    <property type="evidence" value="ECO:0007669"/>
    <property type="project" value="UniProtKB-SubCell"/>
</dbReference>
<evidence type="ECO:0000256" key="1">
    <source>
        <dbReference type="ARBA" id="ARBA00023015"/>
    </source>
</evidence>
<dbReference type="Gene3D" id="2.60.40.820">
    <property type="entry name" value="Transcription factor, T-box"/>
    <property type="match status" value="1"/>
</dbReference>
<keyword evidence="2 5" id="KW-0238">DNA-binding</keyword>
<evidence type="ECO:0000256" key="2">
    <source>
        <dbReference type="ARBA" id="ARBA00023125"/>
    </source>
</evidence>
<keyword evidence="3" id="KW-0804">Transcription</keyword>
<dbReference type="SMART" id="SM00425">
    <property type="entry name" value="TBOX"/>
    <property type="match status" value="1"/>
</dbReference>
<dbReference type="PANTHER" id="PTHR11267">
    <property type="entry name" value="T-BOX PROTEIN-RELATED"/>
    <property type="match status" value="1"/>
</dbReference>
<dbReference type="OrthoDB" id="7442607at2759"/>
<protein>
    <submittedName>
        <fullName evidence="8">T-box</fullName>
    </submittedName>
</protein>
<dbReference type="Proteomes" id="UP000252519">
    <property type="component" value="Unassembled WGS sequence"/>
</dbReference>
<evidence type="ECO:0000313" key="9">
    <source>
        <dbReference type="Proteomes" id="UP000252519"/>
    </source>
</evidence>